<protein>
    <recommendedName>
        <fullName evidence="3">DUF222 domain-containing protein</fullName>
    </recommendedName>
</protein>
<evidence type="ECO:0008006" key="3">
    <source>
        <dbReference type="Google" id="ProtNLM"/>
    </source>
</evidence>
<evidence type="ECO:0000313" key="2">
    <source>
        <dbReference type="Proteomes" id="UP000523795"/>
    </source>
</evidence>
<keyword evidence="2" id="KW-1185">Reference proteome</keyword>
<dbReference type="Proteomes" id="UP000523795">
    <property type="component" value="Unassembled WGS sequence"/>
</dbReference>
<reference evidence="1 2" key="1">
    <citation type="submission" date="2020-04" db="EMBL/GenBank/DDBJ databases">
        <authorList>
            <person name="Liu S."/>
        </authorList>
    </citation>
    <scope>NUCLEOTIDE SEQUENCE [LARGE SCALE GENOMIC DNA]</scope>
    <source>
        <strain evidence="1 2">CGMCC 1.15091</strain>
    </source>
</reference>
<accession>A0ABX1JS78</accession>
<comment type="caution">
    <text evidence="1">The sequence shown here is derived from an EMBL/GenBank/DDBJ whole genome shotgun (WGS) entry which is preliminary data.</text>
</comment>
<name>A0ABX1JS78_9MICC</name>
<dbReference type="EMBL" id="JAAZSR010000323">
    <property type="protein sequence ID" value="NKX51843.1"/>
    <property type="molecule type" value="Genomic_DNA"/>
</dbReference>
<organism evidence="1 2">
    <name type="scientific">Arthrobacter deserti</name>
    <dbReference type="NCBI Taxonomy" id="1742687"/>
    <lineage>
        <taxon>Bacteria</taxon>
        <taxon>Bacillati</taxon>
        <taxon>Actinomycetota</taxon>
        <taxon>Actinomycetes</taxon>
        <taxon>Micrococcales</taxon>
        <taxon>Micrococcaceae</taxon>
        <taxon>Arthrobacter</taxon>
    </lineage>
</organism>
<evidence type="ECO:0000313" key="1">
    <source>
        <dbReference type="EMBL" id="NKX51843.1"/>
    </source>
</evidence>
<gene>
    <name evidence="1" type="ORF">HER39_14965</name>
</gene>
<sequence length="103" mass="10306">MIAVEEPGVLQSAAVEPDGGWAADAAADSALLATLTTRMHCRRPMQVIDPAGPSLSQPLTIGAGTLAEAPRKSQALAAGIVTYRCSCGSTIDVPAEAGMTGAA</sequence>
<proteinExistence type="predicted"/>